<dbReference type="SUPFAM" id="SSF88659">
    <property type="entry name" value="Sigma3 and sigma4 domains of RNA polymerase sigma factors"/>
    <property type="match status" value="1"/>
</dbReference>
<evidence type="ECO:0000256" key="4">
    <source>
        <dbReference type="ARBA" id="ARBA00023163"/>
    </source>
</evidence>
<dbReference type="PANTHER" id="PTHR43133:SF25">
    <property type="entry name" value="RNA POLYMERASE SIGMA FACTOR RFAY-RELATED"/>
    <property type="match status" value="1"/>
</dbReference>
<sequence>MAEHDQKRSGPLNAPTNAGCRGASCNNQDTGKVHAPFPFREKIVELLPELRAFARFLSHDRTRADDLVQEAVVRALAARAQFDPETNLKAWVFTILRNLFYEQMRRRRREQAVLDEYGADAATGSPSGADSYQLSDLDRMLWQLPPLLREALMLVGAQGMSYDEAASICGIAIGTMKARVSRARSALIALRDSRGRD</sequence>
<dbReference type="Proteomes" id="UP000635278">
    <property type="component" value="Unassembled WGS sequence"/>
</dbReference>
<dbReference type="PANTHER" id="PTHR43133">
    <property type="entry name" value="RNA POLYMERASE ECF-TYPE SIGMA FACTO"/>
    <property type="match status" value="1"/>
</dbReference>
<evidence type="ECO:0000313" key="9">
    <source>
        <dbReference type="Proteomes" id="UP000635278"/>
    </source>
</evidence>
<evidence type="ECO:0000256" key="3">
    <source>
        <dbReference type="ARBA" id="ARBA00023082"/>
    </source>
</evidence>
<comment type="similarity">
    <text evidence="1">Belongs to the sigma-70 factor family. ECF subfamily.</text>
</comment>
<keyword evidence="4" id="KW-0804">Transcription</keyword>
<dbReference type="InterPro" id="IPR014284">
    <property type="entry name" value="RNA_pol_sigma-70_dom"/>
</dbReference>
<evidence type="ECO:0000256" key="1">
    <source>
        <dbReference type="ARBA" id="ARBA00010641"/>
    </source>
</evidence>
<accession>A0ABX0JQ47</accession>
<dbReference type="InterPro" id="IPR036388">
    <property type="entry name" value="WH-like_DNA-bd_sf"/>
</dbReference>
<feature type="domain" description="RNA polymerase sigma factor 70 region 4 type 2" evidence="7">
    <location>
        <begin position="136"/>
        <end position="187"/>
    </location>
</feature>
<organism evidence="8 9">
    <name type="scientific">Acetobacter musti</name>
    <dbReference type="NCBI Taxonomy" id="864732"/>
    <lineage>
        <taxon>Bacteria</taxon>
        <taxon>Pseudomonadati</taxon>
        <taxon>Pseudomonadota</taxon>
        <taxon>Alphaproteobacteria</taxon>
        <taxon>Acetobacterales</taxon>
        <taxon>Acetobacteraceae</taxon>
        <taxon>Acetobacter</taxon>
    </lineage>
</organism>
<dbReference type="Gene3D" id="1.10.1740.10">
    <property type="match status" value="1"/>
</dbReference>
<protein>
    <submittedName>
        <fullName evidence="8">Sigma-70 family RNA polymerase sigma factor</fullName>
    </submittedName>
</protein>
<reference evidence="8 9" key="1">
    <citation type="journal article" date="2020" name="Int. J. Syst. Evol. Microbiol.">
        <title>Novel acetic acid bacteria from cider fermentations: Acetobacter conturbans sp. nov. and Acetobacter fallax sp. nov.</title>
        <authorList>
            <person name="Sombolestani A.S."/>
            <person name="Cleenwerck I."/>
            <person name="Cnockaert M."/>
            <person name="Borremans W."/>
            <person name="Wieme A.D."/>
            <person name="De Vuyst L."/>
            <person name="Vandamme P."/>
        </authorList>
    </citation>
    <scope>NUCLEOTIDE SEQUENCE [LARGE SCALE GENOMIC DNA]</scope>
    <source>
        <strain evidence="8 9">LMG 30640</strain>
    </source>
</reference>
<feature type="region of interest" description="Disordered" evidence="5">
    <location>
        <begin position="1"/>
        <end position="23"/>
    </location>
</feature>
<keyword evidence="9" id="KW-1185">Reference proteome</keyword>
<evidence type="ECO:0000256" key="2">
    <source>
        <dbReference type="ARBA" id="ARBA00023015"/>
    </source>
</evidence>
<comment type="caution">
    <text evidence="8">The sequence shown here is derived from an EMBL/GenBank/DDBJ whole genome shotgun (WGS) entry which is preliminary data.</text>
</comment>
<evidence type="ECO:0000313" key="8">
    <source>
        <dbReference type="EMBL" id="NHN85397.1"/>
    </source>
</evidence>
<dbReference type="InterPro" id="IPR039425">
    <property type="entry name" value="RNA_pol_sigma-70-like"/>
</dbReference>
<dbReference type="EMBL" id="WOTB01000015">
    <property type="protein sequence ID" value="NHN85397.1"/>
    <property type="molecule type" value="Genomic_DNA"/>
</dbReference>
<proteinExistence type="inferred from homology"/>
<dbReference type="SUPFAM" id="SSF88946">
    <property type="entry name" value="Sigma2 domain of RNA polymerase sigma factors"/>
    <property type="match status" value="1"/>
</dbReference>
<dbReference type="InterPro" id="IPR013325">
    <property type="entry name" value="RNA_pol_sigma_r2"/>
</dbReference>
<evidence type="ECO:0000259" key="6">
    <source>
        <dbReference type="Pfam" id="PF04542"/>
    </source>
</evidence>
<name>A0ABX0JQ47_9PROT</name>
<dbReference type="InterPro" id="IPR013249">
    <property type="entry name" value="RNA_pol_sigma70_r4_t2"/>
</dbReference>
<dbReference type="Pfam" id="PF08281">
    <property type="entry name" value="Sigma70_r4_2"/>
    <property type="match status" value="1"/>
</dbReference>
<feature type="domain" description="RNA polymerase sigma-70 region 2" evidence="6">
    <location>
        <begin position="45"/>
        <end position="109"/>
    </location>
</feature>
<dbReference type="NCBIfam" id="TIGR02937">
    <property type="entry name" value="sigma70-ECF"/>
    <property type="match status" value="1"/>
</dbReference>
<dbReference type="InterPro" id="IPR007627">
    <property type="entry name" value="RNA_pol_sigma70_r2"/>
</dbReference>
<dbReference type="Gene3D" id="1.10.10.10">
    <property type="entry name" value="Winged helix-like DNA-binding domain superfamily/Winged helix DNA-binding domain"/>
    <property type="match status" value="1"/>
</dbReference>
<evidence type="ECO:0000259" key="7">
    <source>
        <dbReference type="Pfam" id="PF08281"/>
    </source>
</evidence>
<keyword evidence="2" id="KW-0805">Transcription regulation</keyword>
<evidence type="ECO:0000256" key="5">
    <source>
        <dbReference type="SAM" id="MobiDB-lite"/>
    </source>
</evidence>
<dbReference type="InterPro" id="IPR013324">
    <property type="entry name" value="RNA_pol_sigma_r3/r4-like"/>
</dbReference>
<gene>
    <name evidence="8" type="ORF">GOB93_12200</name>
</gene>
<dbReference type="Pfam" id="PF04542">
    <property type="entry name" value="Sigma70_r2"/>
    <property type="match status" value="1"/>
</dbReference>
<keyword evidence="3" id="KW-0731">Sigma factor</keyword>